<feature type="transmembrane region" description="Helical" evidence="1">
    <location>
        <begin position="65"/>
        <end position="85"/>
    </location>
</feature>
<gene>
    <name evidence="2" type="ORF">QO006_000241</name>
</gene>
<dbReference type="EMBL" id="JAURUR010000001">
    <property type="protein sequence ID" value="MDP9762828.1"/>
    <property type="molecule type" value="Genomic_DNA"/>
</dbReference>
<dbReference type="PANTHER" id="PTHR36832:SF1">
    <property type="entry name" value="SLR1174 PROTEIN"/>
    <property type="match status" value="1"/>
</dbReference>
<feature type="transmembrane region" description="Helical" evidence="1">
    <location>
        <begin position="144"/>
        <end position="164"/>
    </location>
</feature>
<name>A0ABT9M8D2_9DEIO</name>
<reference evidence="2 3" key="1">
    <citation type="submission" date="2023-07" db="EMBL/GenBank/DDBJ databases">
        <title>Genomic Encyclopedia of Type Strains, Phase IV (KMG-IV): sequencing the most valuable type-strain genomes for metagenomic binning, comparative biology and taxonomic classification.</title>
        <authorList>
            <person name="Goeker M."/>
        </authorList>
    </citation>
    <scope>NUCLEOTIDE SEQUENCE [LARGE SCALE GENOMIC DNA]</scope>
    <source>
        <strain evidence="2 3">NIO-1023</strain>
    </source>
</reference>
<dbReference type="Proteomes" id="UP001232163">
    <property type="component" value="Unassembled WGS sequence"/>
</dbReference>
<protein>
    <submittedName>
        <fullName evidence="2">ABC-2 type transport system permease protein</fullName>
    </submittedName>
</protein>
<organism evidence="2 3">
    <name type="scientific">Deinococcus enclensis</name>
    <dbReference type="NCBI Taxonomy" id="1049582"/>
    <lineage>
        <taxon>Bacteria</taxon>
        <taxon>Thermotogati</taxon>
        <taxon>Deinococcota</taxon>
        <taxon>Deinococci</taxon>
        <taxon>Deinococcales</taxon>
        <taxon>Deinococcaceae</taxon>
        <taxon>Deinococcus</taxon>
    </lineage>
</organism>
<dbReference type="InterPro" id="IPR010390">
    <property type="entry name" value="ABC-2_transporter-like"/>
</dbReference>
<keyword evidence="1" id="KW-0472">Membrane</keyword>
<dbReference type="Pfam" id="PF06182">
    <property type="entry name" value="ABC2_membrane_6"/>
    <property type="match status" value="1"/>
</dbReference>
<feature type="transmembrane region" description="Helical" evidence="1">
    <location>
        <begin position="28"/>
        <end position="45"/>
    </location>
</feature>
<feature type="transmembrane region" description="Helical" evidence="1">
    <location>
        <begin position="184"/>
        <end position="202"/>
    </location>
</feature>
<keyword evidence="3" id="KW-1185">Reference proteome</keyword>
<evidence type="ECO:0000256" key="1">
    <source>
        <dbReference type="SAM" id="Phobius"/>
    </source>
</evidence>
<feature type="transmembrane region" description="Helical" evidence="1">
    <location>
        <begin position="119"/>
        <end position="138"/>
    </location>
</feature>
<comment type="caution">
    <text evidence="2">The sequence shown here is derived from an EMBL/GenBank/DDBJ whole genome shotgun (WGS) entry which is preliminary data.</text>
</comment>
<keyword evidence="1" id="KW-0812">Transmembrane</keyword>
<sequence>MSAQPLWRKFRVLFATQFASMAEYRAEIIIWMFSGTLSLVMMLVWMAQADAAPGGQVRGYSPEEFAGYFLSIWVVSQLMVVWVSWEIDYAIRQGQLSPQLLRPLDPIWPHFIGHVTERFVRALPMFALVFVFTLLTGAKFTTQWWAYPAAFGLVTLGFTARFLWEYTLGLLAFWTENTTSFQEVVWLIYAALGGMLAPLTFLPDWAQAIARWTPFPYMLGLPAQLLTGKATPDQALHGAAILAGWLVLFWFVRLWVWRRGLSRYGAVGA</sequence>
<feature type="transmembrane region" description="Helical" evidence="1">
    <location>
        <begin position="235"/>
        <end position="256"/>
    </location>
</feature>
<proteinExistence type="predicted"/>
<keyword evidence="1" id="KW-1133">Transmembrane helix</keyword>
<evidence type="ECO:0000313" key="2">
    <source>
        <dbReference type="EMBL" id="MDP9762828.1"/>
    </source>
</evidence>
<evidence type="ECO:0000313" key="3">
    <source>
        <dbReference type="Proteomes" id="UP001232163"/>
    </source>
</evidence>
<accession>A0ABT9M8D2</accession>
<dbReference type="PANTHER" id="PTHR36832">
    <property type="entry name" value="SLR1174 PROTEIN-RELATED"/>
    <property type="match status" value="1"/>
</dbReference>